<comment type="caution">
    <text evidence="4">The sequence shown here is derived from an EMBL/GenBank/DDBJ whole genome shotgun (WGS) entry which is preliminary data.</text>
</comment>
<dbReference type="AlphaFoldDB" id="A0A7X0KLK4"/>
<dbReference type="PANTHER" id="PTHR43877:SF2">
    <property type="entry name" value="AMINOALKYLPHOSPHONATE N-ACETYLTRANSFERASE-RELATED"/>
    <property type="match status" value="1"/>
</dbReference>
<protein>
    <submittedName>
        <fullName evidence="4">Ribosomal-protein-alanine N-acetyltransferase</fullName>
        <ecNumber evidence="4">2.3.1.267</ecNumber>
    </submittedName>
</protein>
<evidence type="ECO:0000313" key="5">
    <source>
        <dbReference type="Proteomes" id="UP000536262"/>
    </source>
</evidence>
<keyword evidence="2 4" id="KW-0012">Acyltransferase</keyword>
<evidence type="ECO:0000259" key="3">
    <source>
        <dbReference type="PROSITE" id="PS51186"/>
    </source>
</evidence>
<dbReference type="EMBL" id="JACHOU010000006">
    <property type="protein sequence ID" value="MBB6355167.1"/>
    <property type="molecule type" value="Genomic_DNA"/>
</dbReference>
<dbReference type="EC" id="2.3.1.267" evidence="4"/>
<organism evidence="4 5">
    <name type="scientific">Aminobacter aganoensis</name>
    <dbReference type="NCBI Taxonomy" id="83264"/>
    <lineage>
        <taxon>Bacteria</taxon>
        <taxon>Pseudomonadati</taxon>
        <taxon>Pseudomonadota</taxon>
        <taxon>Alphaproteobacteria</taxon>
        <taxon>Hyphomicrobiales</taxon>
        <taxon>Phyllobacteriaceae</taxon>
        <taxon>Aminobacter</taxon>
    </lineage>
</organism>
<dbReference type="InterPro" id="IPR016181">
    <property type="entry name" value="Acyl_CoA_acyltransferase"/>
</dbReference>
<gene>
    <name evidence="4" type="ORF">GGR00_002966</name>
</gene>
<name>A0A7X0KLK4_9HYPH</name>
<evidence type="ECO:0000256" key="1">
    <source>
        <dbReference type="ARBA" id="ARBA00022679"/>
    </source>
</evidence>
<dbReference type="PANTHER" id="PTHR43877">
    <property type="entry name" value="AMINOALKYLPHOSPHONATE N-ACETYLTRANSFERASE-RELATED-RELATED"/>
    <property type="match status" value="1"/>
</dbReference>
<dbReference type="Gene3D" id="3.40.630.30">
    <property type="match status" value="1"/>
</dbReference>
<evidence type="ECO:0000313" key="4">
    <source>
        <dbReference type="EMBL" id="MBB6355167.1"/>
    </source>
</evidence>
<dbReference type="InterPro" id="IPR000182">
    <property type="entry name" value="GNAT_dom"/>
</dbReference>
<dbReference type="CDD" id="cd04301">
    <property type="entry name" value="NAT_SF"/>
    <property type="match status" value="1"/>
</dbReference>
<dbReference type="SUPFAM" id="SSF55729">
    <property type="entry name" value="Acyl-CoA N-acyltransferases (Nat)"/>
    <property type="match status" value="1"/>
</dbReference>
<proteinExistence type="predicted"/>
<dbReference type="GO" id="GO:0008999">
    <property type="term" value="F:protein-N-terminal-alanine acetyltransferase activity"/>
    <property type="evidence" value="ECO:0007669"/>
    <property type="project" value="UniProtKB-EC"/>
</dbReference>
<accession>A0A7X0KLK4</accession>
<dbReference type="InterPro" id="IPR050832">
    <property type="entry name" value="Bact_Acetyltransf"/>
</dbReference>
<sequence length="193" mass="20827">MPLPQSIGCGTGCQGIGRQATSQGIVFPEYPMIEIRHAVHDEVHVLARVGLAAWCKGIQPLVPSATSDKIEKDNPFVPFLEDMGARVLVAVIDDRAAGIAACEHSDDYISDVWVAPEFEGRGVASALIGALEREISGRGFSKARIHVAAANTRALGLYEHLGYIEVSRETAFDPILEISLDKIGLEKHLSAQR</sequence>
<evidence type="ECO:0000256" key="2">
    <source>
        <dbReference type="ARBA" id="ARBA00023315"/>
    </source>
</evidence>
<dbReference type="PROSITE" id="PS51186">
    <property type="entry name" value="GNAT"/>
    <property type="match status" value="1"/>
</dbReference>
<dbReference type="Pfam" id="PF00583">
    <property type="entry name" value="Acetyltransf_1"/>
    <property type="match status" value="1"/>
</dbReference>
<reference evidence="4 5" key="1">
    <citation type="submission" date="2020-08" db="EMBL/GenBank/DDBJ databases">
        <title>Genomic Encyclopedia of Type Strains, Phase IV (KMG-IV): sequencing the most valuable type-strain genomes for metagenomic binning, comparative biology and taxonomic classification.</title>
        <authorList>
            <person name="Goeker M."/>
        </authorList>
    </citation>
    <scope>NUCLEOTIDE SEQUENCE [LARGE SCALE GENOMIC DNA]</scope>
    <source>
        <strain evidence="4 5">DSM 7051</strain>
    </source>
</reference>
<dbReference type="RefSeq" id="WP_343065557.1">
    <property type="nucleotide sequence ID" value="NZ_BAABEG010000001.1"/>
</dbReference>
<dbReference type="Proteomes" id="UP000536262">
    <property type="component" value="Unassembled WGS sequence"/>
</dbReference>
<keyword evidence="1 4" id="KW-0808">Transferase</keyword>
<feature type="domain" description="N-acetyltransferase" evidence="3">
    <location>
        <begin position="33"/>
        <end position="181"/>
    </location>
</feature>
<keyword evidence="5" id="KW-1185">Reference proteome</keyword>